<protein>
    <submittedName>
        <fullName evidence="1">Uncharacterized protein</fullName>
    </submittedName>
</protein>
<evidence type="ECO:0000313" key="1">
    <source>
        <dbReference type="EMBL" id="VUS22671.1"/>
    </source>
</evidence>
<reference evidence="1 2" key="1">
    <citation type="submission" date="2019-07" db="EMBL/GenBank/DDBJ databases">
        <authorList>
            <person name="Brisse S."/>
            <person name="Rodrigues C."/>
            <person name="Thorpe H."/>
        </authorList>
    </citation>
    <scope>NUCLEOTIDE SEQUENCE [LARGE SCALE GENOMIC DNA]</scope>
    <source>
        <strain evidence="1">SB6410</strain>
    </source>
</reference>
<gene>
    <name evidence="1" type="ORF">SB6410_00223</name>
</gene>
<sequence>MREKEYKRQNAEMEKAAKAAFEDYITLLAFAKQREIIVAGR</sequence>
<dbReference type="Proteomes" id="UP000318567">
    <property type="component" value="Unassembled WGS sequence"/>
</dbReference>
<comment type="caution">
    <text evidence="1">The sequence shown here is derived from an EMBL/GenBank/DDBJ whole genome shotgun (WGS) entry which is preliminary data.</text>
</comment>
<dbReference type="EMBL" id="CABGGO010000001">
    <property type="protein sequence ID" value="VUS22671.1"/>
    <property type="molecule type" value="Genomic_DNA"/>
</dbReference>
<organism evidence="1 2">
    <name type="scientific">Klebsiella pasteurii</name>
    <dbReference type="NCBI Taxonomy" id="2587529"/>
    <lineage>
        <taxon>Bacteria</taxon>
        <taxon>Pseudomonadati</taxon>
        <taxon>Pseudomonadota</taxon>
        <taxon>Gammaproteobacteria</taxon>
        <taxon>Enterobacterales</taxon>
        <taxon>Enterobacteriaceae</taxon>
        <taxon>Klebsiella/Raoultella group</taxon>
        <taxon>Klebsiella</taxon>
    </lineage>
</organism>
<evidence type="ECO:0000313" key="2">
    <source>
        <dbReference type="Proteomes" id="UP000318567"/>
    </source>
</evidence>
<accession>A0A9Q9UH80</accession>
<proteinExistence type="predicted"/>
<name>A0A9Q9UH80_9ENTR</name>
<dbReference type="AlphaFoldDB" id="A0A9Q9UH80"/>